<feature type="region of interest" description="Disordered" evidence="1">
    <location>
        <begin position="1"/>
        <end position="69"/>
    </location>
</feature>
<dbReference type="Proteomes" id="UP001488838">
    <property type="component" value="Unassembled WGS sequence"/>
</dbReference>
<reference evidence="3 4" key="1">
    <citation type="journal article" date="2023" name="bioRxiv">
        <title>Conserved and derived expression patterns and positive selection on dental genes reveal complex evolutionary context of ever-growing rodent molars.</title>
        <authorList>
            <person name="Calamari Z.T."/>
            <person name="Song A."/>
            <person name="Cohen E."/>
            <person name="Akter M."/>
            <person name="Roy R.D."/>
            <person name="Hallikas O."/>
            <person name="Christensen M.M."/>
            <person name="Li P."/>
            <person name="Marangoni P."/>
            <person name="Jernvall J."/>
            <person name="Klein O.D."/>
        </authorList>
    </citation>
    <scope>NUCLEOTIDE SEQUENCE [LARGE SCALE GENOMIC DNA]</scope>
    <source>
        <strain evidence="3">V071</strain>
    </source>
</reference>
<evidence type="ECO:0000256" key="1">
    <source>
        <dbReference type="SAM" id="MobiDB-lite"/>
    </source>
</evidence>
<evidence type="ECO:0000313" key="3">
    <source>
        <dbReference type="EMBL" id="KAK7796684.1"/>
    </source>
</evidence>
<comment type="caution">
    <text evidence="3">The sequence shown here is derived from an EMBL/GenBank/DDBJ whole genome shotgun (WGS) entry which is preliminary data.</text>
</comment>
<organism evidence="3 4">
    <name type="scientific">Myodes glareolus</name>
    <name type="common">Bank vole</name>
    <name type="synonym">Clethrionomys glareolus</name>
    <dbReference type="NCBI Taxonomy" id="447135"/>
    <lineage>
        <taxon>Eukaryota</taxon>
        <taxon>Metazoa</taxon>
        <taxon>Chordata</taxon>
        <taxon>Craniata</taxon>
        <taxon>Vertebrata</taxon>
        <taxon>Euteleostomi</taxon>
        <taxon>Mammalia</taxon>
        <taxon>Eutheria</taxon>
        <taxon>Euarchontoglires</taxon>
        <taxon>Glires</taxon>
        <taxon>Rodentia</taxon>
        <taxon>Myomorpha</taxon>
        <taxon>Muroidea</taxon>
        <taxon>Cricetidae</taxon>
        <taxon>Arvicolinae</taxon>
        <taxon>Myodes</taxon>
    </lineage>
</organism>
<dbReference type="AlphaFoldDB" id="A0AAW0H1Q5"/>
<reference evidence="3" key="2">
    <citation type="submission" date="2024-03" db="EMBL/GenBank/DDBJ databases">
        <authorList>
            <person name="Calamari Z.T."/>
        </authorList>
    </citation>
    <scope>NUCLEOTIDE SEQUENCE</scope>
    <source>
        <strain evidence="3">V071</strain>
        <tissue evidence="3">Muscle</tissue>
    </source>
</reference>
<accession>A0AAW0H1Q5</accession>
<dbReference type="EMBL" id="JBBHLL010001062">
    <property type="protein sequence ID" value="KAK7796684.1"/>
    <property type="molecule type" value="Genomic_DNA"/>
</dbReference>
<dbReference type="EMBL" id="JBBHLL010001063">
    <property type="protein sequence ID" value="KAK7796683.1"/>
    <property type="molecule type" value="Genomic_DNA"/>
</dbReference>
<sequence>MAQLVKRFLNKDRSPDSRLGSQSMAPTEKSKEQNWEDRGHRADMQAKRSEPPARKVTLIEVRENQQSQE</sequence>
<proteinExistence type="predicted"/>
<feature type="compositionally biased region" description="Basic and acidic residues" evidence="1">
    <location>
        <begin position="28"/>
        <end position="53"/>
    </location>
</feature>
<protein>
    <submittedName>
        <fullName evidence="3">Uncharacterized protein</fullName>
    </submittedName>
</protein>
<gene>
    <name evidence="2" type="ORF">U0070_014622</name>
    <name evidence="3" type="ORF">U0070_018997</name>
</gene>
<evidence type="ECO:0000313" key="4">
    <source>
        <dbReference type="Proteomes" id="UP001488838"/>
    </source>
</evidence>
<evidence type="ECO:0000313" key="2">
    <source>
        <dbReference type="EMBL" id="KAK7796683.1"/>
    </source>
</evidence>
<name>A0AAW0H1Q5_MYOGA</name>
<keyword evidence="4" id="KW-1185">Reference proteome</keyword>